<organism evidence="1 2">
    <name type="scientific">Pseudoduganella rivuli</name>
    <dbReference type="NCBI Taxonomy" id="2666085"/>
    <lineage>
        <taxon>Bacteria</taxon>
        <taxon>Pseudomonadati</taxon>
        <taxon>Pseudomonadota</taxon>
        <taxon>Betaproteobacteria</taxon>
        <taxon>Burkholderiales</taxon>
        <taxon>Oxalobacteraceae</taxon>
        <taxon>Telluria group</taxon>
        <taxon>Pseudoduganella</taxon>
    </lineage>
</organism>
<dbReference type="AlphaFoldDB" id="A0A7X2IJC4"/>
<gene>
    <name evidence="1" type="ORF">GJ700_02320</name>
</gene>
<dbReference type="RefSeq" id="WP_154371021.1">
    <property type="nucleotide sequence ID" value="NZ_WKJJ01000001.1"/>
</dbReference>
<keyword evidence="2" id="KW-1185">Reference proteome</keyword>
<accession>A0A7X2IJC4</accession>
<evidence type="ECO:0000313" key="2">
    <source>
        <dbReference type="Proteomes" id="UP000446768"/>
    </source>
</evidence>
<proteinExistence type="predicted"/>
<dbReference type="Proteomes" id="UP000446768">
    <property type="component" value="Unassembled WGS sequence"/>
</dbReference>
<name>A0A7X2IJC4_9BURK</name>
<dbReference type="EMBL" id="WKJJ01000001">
    <property type="protein sequence ID" value="MRV70553.1"/>
    <property type="molecule type" value="Genomic_DNA"/>
</dbReference>
<evidence type="ECO:0000313" key="1">
    <source>
        <dbReference type="EMBL" id="MRV70553.1"/>
    </source>
</evidence>
<comment type="caution">
    <text evidence="1">The sequence shown here is derived from an EMBL/GenBank/DDBJ whole genome shotgun (WGS) entry which is preliminary data.</text>
</comment>
<reference evidence="1 2" key="1">
    <citation type="submission" date="2019-11" db="EMBL/GenBank/DDBJ databases">
        <title>Novel species isolated from a subtropical stream in China.</title>
        <authorList>
            <person name="Lu H."/>
        </authorList>
    </citation>
    <scope>NUCLEOTIDE SEQUENCE [LARGE SCALE GENOMIC DNA]</scope>
    <source>
        <strain evidence="1 2">FT92W</strain>
    </source>
</reference>
<sequence length="99" mass="11288">MGRIHYLSVYGANRIEAADTVPDYSACEDFLQGGREFVWVMYEGKRTCMLVNENGIALSLPINRAATEIYRAWPRKKQMDVKDLHIHGNAMVLEDIAIE</sequence>
<protein>
    <submittedName>
        <fullName evidence="1">Uncharacterized protein</fullName>
    </submittedName>
</protein>